<dbReference type="AlphaFoldDB" id="Q2K8T5"/>
<sequence>MVQGAARRHLPGRGVRLKPHNSVFLHLARGQGTEAGGAEVGQQMIVQPCLVILDIARMALAVGKGHIFLDELLGGVGEGFLLIQLARAALPFQLKIPVFRKLFCKGEAVSLRADPPFFAVDIGGALPDGTVGPAIDANLVTEHFVGCHLTLKTVREVCEGILADLPPISMP</sequence>
<accession>Q2K8T5</accession>
<name>Q2K8T5_RHIEC</name>
<protein>
    <submittedName>
        <fullName evidence="1">Uncharacterized protein</fullName>
    </submittedName>
</protein>
<reference evidence="1 2" key="1">
    <citation type="journal article" date="2006" name="Proc. Natl. Acad. Sci. U.S.A.">
        <title>The partitioned Rhizobium etli genome: genetic and metabolic redundancy in seven interacting replicons.</title>
        <authorList>
            <person name="Gonzalez V."/>
            <person name="Santamaria R.I."/>
            <person name="Bustos P."/>
            <person name="Hernandez-Gonzalez I."/>
            <person name="Medrano-Soto A."/>
            <person name="Moreno-Hagelsieb G."/>
            <person name="Janga S.C."/>
            <person name="Ramirez M.A."/>
            <person name="Jimenez-Jacinto V."/>
            <person name="Collado-Vides J."/>
            <person name="Davila G."/>
        </authorList>
    </citation>
    <scope>NUCLEOTIDE SEQUENCE [LARGE SCALE GENOMIC DNA]</scope>
    <source>
        <strain evidence="2">ATCC 51251 / DSM 11541 / JCM 21823 / NBRC 15573 / CFN 42</strain>
    </source>
</reference>
<dbReference type="HOGENOM" id="CLU_1561634_0_0_5"/>
<dbReference type="Proteomes" id="UP000001936">
    <property type="component" value="Chromosome"/>
</dbReference>
<evidence type="ECO:0000313" key="2">
    <source>
        <dbReference type="Proteomes" id="UP000001936"/>
    </source>
</evidence>
<evidence type="ECO:0000313" key="1">
    <source>
        <dbReference type="EMBL" id="ABC90751.1"/>
    </source>
</evidence>
<dbReference type="EMBL" id="CP000133">
    <property type="protein sequence ID" value="ABC90751.1"/>
    <property type="molecule type" value="Genomic_DNA"/>
</dbReference>
<dbReference type="KEGG" id="ret:RHE_CH01966"/>
<organism evidence="1 2">
    <name type="scientific">Rhizobium etli (strain ATCC 51251 / DSM 11541 / JCM 21823 / NBRC 15573 / CFN 42)</name>
    <dbReference type="NCBI Taxonomy" id="347834"/>
    <lineage>
        <taxon>Bacteria</taxon>
        <taxon>Pseudomonadati</taxon>
        <taxon>Pseudomonadota</taxon>
        <taxon>Alphaproteobacteria</taxon>
        <taxon>Hyphomicrobiales</taxon>
        <taxon>Rhizobiaceae</taxon>
        <taxon>Rhizobium/Agrobacterium group</taxon>
        <taxon>Rhizobium</taxon>
    </lineage>
</organism>
<gene>
    <name evidence="1" type="ordered locus">RHE_CH01966</name>
</gene>
<keyword evidence="2" id="KW-1185">Reference proteome</keyword>
<proteinExistence type="predicted"/>